<protein>
    <submittedName>
        <fullName evidence="1">Uncharacterized protein</fullName>
    </submittedName>
</protein>
<reference evidence="1" key="1">
    <citation type="journal article" date="2020" name="Nature">
        <title>Giant virus diversity and host interactions through global metagenomics.</title>
        <authorList>
            <person name="Schulz F."/>
            <person name="Roux S."/>
            <person name="Paez-Espino D."/>
            <person name="Jungbluth S."/>
            <person name="Walsh D.A."/>
            <person name="Denef V.J."/>
            <person name="McMahon K.D."/>
            <person name="Konstantinidis K.T."/>
            <person name="Eloe-Fadrosh E.A."/>
            <person name="Kyrpides N.C."/>
            <person name="Woyke T."/>
        </authorList>
    </citation>
    <scope>NUCLEOTIDE SEQUENCE</scope>
    <source>
        <strain evidence="1">GVMAG-M-3300009182-67</strain>
    </source>
</reference>
<sequence length="102" mass="12036">MNCYAYPIIFDAMKSKNDNFLCLELMNCKTVYISRKGDDLFVKYSGICFNYTPKTFNFSIDTPILKITLIGDKYGSVFHDIFNKEYWKASTIIQNAWRNRKM</sequence>
<name>A0A6C0B0N6_9ZZZZ</name>
<organism evidence="1">
    <name type="scientific">viral metagenome</name>
    <dbReference type="NCBI Taxonomy" id="1070528"/>
    <lineage>
        <taxon>unclassified sequences</taxon>
        <taxon>metagenomes</taxon>
        <taxon>organismal metagenomes</taxon>
    </lineage>
</organism>
<evidence type="ECO:0000313" key="1">
    <source>
        <dbReference type="EMBL" id="QHS85023.1"/>
    </source>
</evidence>
<accession>A0A6C0B0N6</accession>
<proteinExistence type="predicted"/>
<dbReference type="AlphaFoldDB" id="A0A6C0B0N6"/>
<dbReference type="EMBL" id="MN739039">
    <property type="protein sequence ID" value="QHS85023.1"/>
    <property type="molecule type" value="Genomic_DNA"/>
</dbReference>